<sequence length="101" mass="11678">MDFLIGYHLAKIQDKVAIPQNHQWLIFTGNQLEDGKTLADYKILKELSFKTLMDKTITLEVESYDTIHNVKVKIQGKEGIRPDHKRLIVARKQLEDGEDPC</sequence>
<dbReference type="SUPFAM" id="SSF54236">
    <property type="entry name" value="Ubiquitin-like"/>
    <property type="match status" value="2"/>
</dbReference>
<dbReference type="AlphaFoldDB" id="A0AAQ3RVV3"/>
<dbReference type="PANTHER" id="PTHR10666">
    <property type="entry name" value="UBIQUITIN"/>
    <property type="match status" value="1"/>
</dbReference>
<keyword evidence="5" id="KW-1017">Isopeptide bond</keyword>
<evidence type="ECO:0000313" key="10">
    <source>
        <dbReference type="EMBL" id="WVZ07053.1"/>
    </source>
</evidence>
<dbReference type="EMBL" id="CP144695">
    <property type="protein sequence ID" value="WVZ07053.1"/>
    <property type="molecule type" value="Genomic_DNA"/>
</dbReference>
<dbReference type="InterPro" id="IPR000626">
    <property type="entry name" value="Ubiquitin-like_dom"/>
</dbReference>
<evidence type="ECO:0000259" key="9">
    <source>
        <dbReference type="PROSITE" id="PS50053"/>
    </source>
</evidence>
<comment type="subcellular location">
    <subcellularLocation>
        <location evidence="2">Cytoplasm</location>
    </subcellularLocation>
    <subcellularLocation>
        <location evidence="1">Nucleus</location>
    </subcellularLocation>
</comment>
<reference evidence="10 11" key="1">
    <citation type="journal article" date="2023" name="Life. Sci Alliance">
        <title>Evolutionary insights into 3D genome organization and epigenetic landscape of Vigna mungo.</title>
        <authorList>
            <person name="Junaid A."/>
            <person name="Singh B."/>
            <person name="Bhatia S."/>
        </authorList>
    </citation>
    <scope>NUCLEOTIDE SEQUENCE [LARGE SCALE GENOMIC DNA]</scope>
    <source>
        <strain evidence="10">Urdbean</strain>
    </source>
</reference>
<dbReference type="InterPro" id="IPR019956">
    <property type="entry name" value="Ubiquitin_dom"/>
</dbReference>
<evidence type="ECO:0000256" key="3">
    <source>
        <dbReference type="ARBA" id="ARBA00008430"/>
    </source>
</evidence>
<keyword evidence="8" id="KW-0539">Nucleus</keyword>
<evidence type="ECO:0000256" key="2">
    <source>
        <dbReference type="ARBA" id="ARBA00004496"/>
    </source>
</evidence>
<evidence type="ECO:0000256" key="4">
    <source>
        <dbReference type="ARBA" id="ARBA00022490"/>
    </source>
</evidence>
<proteinExistence type="inferred from homology"/>
<keyword evidence="11" id="KW-1185">Reference proteome</keyword>
<name>A0AAQ3RVV3_VIGMU</name>
<dbReference type="GO" id="GO:0005634">
    <property type="term" value="C:nucleus"/>
    <property type="evidence" value="ECO:0007669"/>
    <property type="project" value="UniProtKB-SubCell"/>
</dbReference>
<evidence type="ECO:0000256" key="1">
    <source>
        <dbReference type="ARBA" id="ARBA00004123"/>
    </source>
</evidence>
<gene>
    <name evidence="10" type="ORF">V8G54_020399</name>
</gene>
<dbReference type="GO" id="GO:0003729">
    <property type="term" value="F:mRNA binding"/>
    <property type="evidence" value="ECO:0007669"/>
    <property type="project" value="UniProtKB-ARBA"/>
</dbReference>
<evidence type="ECO:0000256" key="8">
    <source>
        <dbReference type="ARBA" id="ARBA00023242"/>
    </source>
</evidence>
<organism evidence="10 11">
    <name type="scientific">Vigna mungo</name>
    <name type="common">Black gram</name>
    <name type="synonym">Phaseolus mungo</name>
    <dbReference type="NCBI Taxonomy" id="3915"/>
    <lineage>
        <taxon>Eukaryota</taxon>
        <taxon>Viridiplantae</taxon>
        <taxon>Streptophyta</taxon>
        <taxon>Embryophyta</taxon>
        <taxon>Tracheophyta</taxon>
        <taxon>Spermatophyta</taxon>
        <taxon>Magnoliopsida</taxon>
        <taxon>eudicotyledons</taxon>
        <taxon>Gunneridae</taxon>
        <taxon>Pentapetalae</taxon>
        <taxon>rosids</taxon>
        <taxon>fabids</taxon>
        <taxon>Fabales</taxon>
        <taxon>Fabaceae</taxon>
        <taxon>Papilionoideae</taxon>
        <taxon>50 kb inversion clade</taxon>
        <taxon>NPAAA clade</taxon>
        <taxon>indigoferoid/millettioid clade</taxon>
        <taxon>Phaseoleae</taxon>
        <taxon>Vigna</taxon>
    </lineage>
</organism>
<dbReference type="Proteomes" id="UP001374535">
    <property type="component" value="Chromosome 6"/>
</dbReference>
<feature type="domain" description="Ubiquitin-like" evidence="9">
    <location>
        <begin position="11"/>
        <end position="43"/>
    </location>
</feature>
<feature type="domain" description="Ubiquitin-like" evidence="9">
    <location>
        <begin position="45"/>
        <end position="98"/>
    </location>
</feature>
<keyword evidence="7" id="KW-0832">Ubl conjugation</keyword>
<keyword evidence="6" id="KW-0677">Repeat</keyword>
<dbReference type="PROSITE" id="PS50053">
    <property type="entry name" value="UBIQUITIN_2"/>
    <property type="match status" value="2"/>
</dbReference>
<dbReference type="PRINTS" id="PR00348">
    <property type="entry name" value="UBIQUITIN"/>
</dbReference>
<dbReference type="Pfam" id="PF00240">
    <property type="entry name" value="ubiquitin"/>
    <property type="match status" value="2"/>
</dbReference>
<dbReference type="InterPro" id="IPR050158">
    <property type="entry name" value="Ubiquitin_ubiquitin-like"/>
</dbReference>
<evidence type="ECO:0000256" key="5">
    <source>
        <dbReference type="ARBA" id="ARBA00022499"/>
    </source>
</evidence>
<evidence type="ECO:0000313" key="11">
    <source>
        <dbReference type="Proteomes" id="UP001374535"/>
    </source>
</evidence>
<dbReference type="Gene3D" id="3.10.20.90">
    <property type="entry name" value="Phosphatidylinositol 3-kinase Catalytic Subunit, Chain A, domain 1"/>
    <property type="match status" value="2"/>
</dbReference>
<evidence type="ECO:0000256" key="7">
    <source>
        <dbReference type="ARBA" id="ARBA00022843"/>
    </source>
</evidence>
<evidence type="ECO:0000256" key="6">
    <source>
        <dbReference type="ARBA" id="ARBA00022737"/>
    </source>
</evidence>
<dbReference type="FunFam" id="3.10.20.90:FF:000469">
    <property type="entry name" value="Polyubiquitin-C"/>
    <property type="match status" value="1"/>
</dbReference>
<accession>A0AAQ3RVV3</accession>
<protein>
    <recommendedName>
        <fullName evidence="9">Ubiquitin-like domain-containing protein</fullName>
    </recommendedName>
</protein>
<dbReference type="InterPro" id="IPR029071">
    <property type="entry name" value="Ubiquitin-like_domsf"/>
</dbReference>
<comment type="similarity">
    <text evidence="3">Belongs to the ubiquitin family.</text>
</comment>
<keyword evidence="4" id="KW-0963">Cytoplasm</keyword>
<dbReference type="GO" id="GO:0005737">
    <property type="term" value="C:cytoplasm"/>
    <property type="evidence" value="ECO:0007669"/>
    <property type="project" value="UniProtKB-SubCell"/>
</dbReference>